<dbReference type="PANTHER" id="PTHR32154:SF20">
    <property type="entry name" value="2-OXOGLUTARATE OXIDOREDUCTASE SUBUNIT KORA"/>
    <property type="match status" value="1"/>
</dbReference>
<dbReference type="InterPro" id="IPR009014">
    <property type="entry name" value="Transketo_C/PFOR_II"/>
</dbReference>
<dbReference type="InterPro" id="IPR019752">
    <property type="entry name" value="Pyrv/ketoisovalerate_OxRed_cat"/>
</dbReference>
<dbReference type="SUPFAM" id="SSF52922">
    <property type="entry name" value="TK C-terminal domain-like"/>
    <property type="match status" value="1"/>
</dbReference>
<dbReference type="EMBL" id="CP001338">
    <property type="protein sequence ID" value="ACL16838.1"/>
    <property type="molecule type" value="Genomic_DNA"/>
</dbReference>
<dbReference type="Gene3D" id="3.40.50.970">
    <property type="match status" value="1"/>
</dbReference>
<accession>B8GIM5</accession>
<dbReference type="Pfam" id="PF01855">
    <property type="entry name" value="POR_N"/>
    <property type="match status" value="1"/>
</dbReference>
<reference evidence="4 5" key="1">
    <citation type="journal article" date="2015" name="Genome Announc.">
        <title>Complete Genome Sequence of Methanosphaerula palustris E1-9CT, a Hydrogenotrophic Methanogen Isolated from a Minerotrophic Fen Peatland.</title>
        <authorList>
            <person name="Cadillo-Quiroz H."/>
            <person name="Browne P."/>
            <person name="Kyrpides N."/>
            <person name="Woyke T."/>
            <person name="Goodwin L."/>
            <person name="Detter C."/>
            <person name="Yavitt J.B."/>
            <person name="Zinder S.H."/>
        </authorList>
    </citation>
    <scope>NUCLEOTIDE SEQUENCE [LARGE SCALE GENOMIC DNA]</scope>
    <source>
        <strain evidence="5">ATCC BAA-1556 / DSM 19958 / E1-9c</strain>
    </source>
</reference>
<dbReference type="Gene3D" id="3.40.50.920">
    <property type="match status" value="1"/>
</dbReference>
<dbReference type="Pfam" id="PF01558">
    <property type="entry name" value="POR"/>
    <property type="match status" value="1"/>
</dbReference>
<dbReference type="SUPFAM" id="SSF52518">
    <property type="entry name" value="Thiamin diphosphate-binding fold (THDP-binding)"/>
    <property type="match status" value="1"/>
</dbReference>
<evidence type="ECO:0000259" key="2">
    <source>
        <dbReference type="Pfam" id="PF01558"/>
    </source>
</evidence>
<dbReference type="InterPro" id="IPR050722">
    <property type="entry name" value="Pyruvate:ferred/Flavod_OxRd"/>
</dbReference>
<dbReference type="GO" id="GO:0044272">
    <property type="term" value="P:sulfur compound biosynthetic process"/>
    <property type="evidence" value="ECO:0007669"/>
    <property type="project" value="UniProtKB-ARBA"/>
</dbReference>
<dbReference type="STRING" id="521011.Mpal_1524"/>
<dbReference type="PANTHER" id="PTHR32154">
    <property type="entry name" value="PYRUVATE-FLAVODOXIN OXIDOREDUCTASE-RELATED"/>
    <property type="match status" value="1"/>
</dbReference>
<dbReference type="Gene3D" id="3.40.920.10">
    <property type="entry name" value="Pyruvate-ferredoxin oxidoreductase, PFOR, domain III"/>
    <property type="match status" value="1"/>
</dbReference>
<dbReference type="Proteomes" id="UP000002457">
    <property type="component" value="Chromosome"/>
</dbReference>
<proteinExistence type="predicted"/>
<evidence type="ECO:0000259" key="3">
    <source>
        <dbReference type="Pfam" id="PF01855"/>
    </source>
</evidence>
<keyword evidence="5" id="KW-1185">Reference proteome</keyword>
<dbReference type="AlphaFoldDB" id="B8GIM5"/>
<dbReference type="eggNOG" id="arCOG01606">
    <property type="taxonomic scope" value="Archaea"/>
</dbReference>
<dbReference type="InterPro" id="IPR002869">
    <property type="entry name" value="Pyrv_flavodox_OxRed_cen"/>
</dbReference>
<dbReference type="GO" id="GO:0006979">
    <property type="term" value="P:response to oxidative stress"/>
    <property type="evidence" value="ECO:0007669"/>
    <property type="project" value="TreeGrafter"/>
</dbReference>
<dbReference type="KEGG" id="mpl:Mpal_1524"/>
<dbReference type="GO" id="GO:0016903">
    <property type="term" value="F:oxidoreductase activity, acting on the aldehyde or oxo group of donors"/>
    <property type="evidence" value="ECO:0007669"/>
    <property type="project" value="InterPro"/>
</dbReference>
<gene>
    <name evidence="4" type="ordered locus">Mpal_1524</name>
</gene>
<dbReference type="HOGENOM" id="CLU_017038_1_0_2"/>
<protein>
    <submittedName>
        <fullName evidence="4">Pyruvate flavodoxin/ferredoxin oxidoreductase domain protein</fullName>
    </submittedName>
</protein>
<dbReference type="GO" id="GO:0006082">
    <property type="term" value="P:organic acid metabolic process"/>
    <property type="evidence" value="ECO:0007669"/>
    <property type="project" value="UniProtKB-ARBA"/>
</dbReference>
<dbReference type="InterPro" id="IPR029061">
    <property type="entry name" value="THDP-binding"/>
</dbReference>
<feature type="domain" description="Pyruvate/ketoisovalerate oxidoreductase catalytic" evidence="2">
    <location>
        <begin position="41"/>
        <end position="193"/>
    </location>
</feature>
<evidence type="ECO:0000313" key="4">
    <source>
        <dbReference type="EMBL" id="ACL16838.1"/>
    </source>
</evidence>
<dbReference type="InterPro" id="IPR002880">
    <property type="entry name" value="Pyrv_Fd/Flavodoxin_OxRdtase_N"/>
</dbReference>
<dbReference type="SUPFAM" id="SSF53323">
    <property type="entry name" value="Pyruvate-ferredoxin oxidoreductase, PFOR, domain III"/>
    <property type="match status" value="1"/>
</dbReference>
<feature type="domain" description="Pyruvate flavodoxin/ferredoxin oxidoreductase pyrimidine binding" evidence="3">
    <location>
        <begin position="223"/>
        <end position="452"/>
    </location>
</feature>
<organism evidence="4 5">
    <name type="scientific">Methanosphaerula palustris (strain ATCC BAA-1556 / DSM 19958 / E1-9c)</name>
    <dbReference type="NCBI Taxonomy" id="521011"/>
    <lineage>
        <taxon>Archaea</taxon>
        <taxon>Methanobacteriati</taxon>
        <taxon>Methanobacteriota</taxon>
        <taxon>Stenosarchaea group</taxon>
        <taxon>Methanomicrobia</taxon>
        <taxon>Methanomicrobiales</taxon>
        <taxon>Methanoregulaceae</taxon>
        <taxon>Methanosphaerula</taxon>
    </lineage>
</organism>
<name>B8GIM5_METPE</name>
<dbReference type="CDD" id="cd07034">
    <property type="entry name" value="TPP_PYR_PFOR_IOR-alpha_like"/>
    <property type="match status" value="1"/>
</dbReference>
<dbReference type="InterPro" id="IPR022367">
    <property type="entry name" value="2-oxoacid/accept_OxRdtase_asu"/>
</dbReference>
<evidence type="ECO:0000256" key="1">
    <source>
        <dbReference type="ARBA" id="ARBA00023002"/>
    </source>
</evidence>
<dbReference type="NCBIfam" id="TIGR03710">
    <property type="entry name" value="OAFO_sf"/>
    <property type="match status" value="1"/>
</dbReference>
<evidence type="ECO:0000313" key="5">
    <source>
        <dbReference type="Proteomes" id="UP000002457"/>
    </source>
</evidence>
<keyword evidence="1" id="KW-0560">Oxidoreductase</keyword>
<sequence length="580" mass="63134">MTYWLEKNPSGFFEDYIPSAPYLGIMWDRHEEVSVLIGGRAGEGINKASTILAHLLGHLGYRIYMYYDYPSLIRGGHNFAIIRATAEERGTHQDAVDFLLCMNQETQKLHEHRIREGTVVIFDSTTTSGDGIGVPLTTILKEEQAPEISRNSGIIGAFCRAAGITWEVVTEVFTRDIPKAAAINLKVARRGYDAAGEGPVNQIQILDGPVLPAMTGNEAIGAGLVRGGLETYISYPMTPSSSILHFLAEVALEYRLTVIHPENEIAVMLMALGAVYAGSKTAVGTAGGGFCLMTEGLSMAGMTELPIVLVVSQRPGPSTGLPTYSSQTDLLFVLNAGQGEFARVIIAPADAEEAYLWSARAVSLAWDYQVPVFLLSDKNLSEGLYSLSIDPKEQEASPVSTPDTASGPYRRYAVTESGVSPLRVVPSKGDVIKVNSYEHDEEGITTEDPQVTVMMQQKRLRKEGAIRKGLELYPTVRVYGDPTASIALVTWGSSTWAVREAAATLGCRVIQPVVLWPFPLQEMSAALQGATRRICIEQNASGQLEQVMTLQGFATDGHIRRYDGRPWSIDEMKIALSEVL</sequence>
<keyword evidence="4" id="KW-0670">Pyruvate</keyword>